<reference evidence="1 2" key="1">
    <citation type="submission" date="2019-07" db="EMBL/GenBank/DDBJ databases">
        <title>Whole genome shotgun sequence of Actinotalea fermentans NBRC 105374.</title>
        <authorList>
            <person name="Hosoyama A."/>
            <person name="Uohara A."/>
            <person name="Ohji S."/>
            <person name="Ichikawa N."/>
        </authorList>
    </citation>
    <scope>NUCLEOTIDE SEQUENCE [LARGE SCALE GENOMIC DNA]</scope>
    <source>
        <strain evidence="1 2">NBRC 105374</strain>
    </source>
</reference>
<keyword evidence="2" id="KW-1185">Reference proteome</keyword>
<organism evidence="1 2">
    <name type="scientific">Actinotalea fermentans</name>
    <dbReference type="NCBI Taxonomy" id="43671"/>
    <lineage>
        <taxon>Bacteria</taxon>
        <taxon>Bacillati</taxon>
        <taxon>Actinomycetota</taxon>
        <taxon>Actinomycetes</taxon>
        <taxon>Micrococcales</taxon>
        <taxon>Cellulomonadaceae</taxon>
        <taxon>Actinotalea</taxon>
    </lineage>
</organism>
<sequence length="266" mass="29188">MVRLAVDPGGVVDDALEIGRGAWDTGAYLLDNPDQAVPILLDTQTLHDNPGRWWGALFPDLALTAVAGAGAVTRGLNTLRRGVDIVDELPTRSGLSALAQSKIEMYQRLMDRAGTPDWMRRMFAGSQFDWTQQHRYTANQVWIDQLDNQGNLVGRFRLDSMNPGEEIVSRKLTDLSAVTEATARTYIDEILDKYNPGRANLVVADTPANQAQLGHVDDVIGRPMTGGRVLEVPVQPNGIPQAVLDYATENLVRIRDVTGHSYNLTG</sequence>
<dbReference type="AlphaFoldDB" id="A0A511YT30"/>
<dbReference type="RefSeq" id="WP_034243717.1">
    <property type="nucleotide sequence ID" value="NZ_BJYK01000001.1"/>
</dbReference>
<evidence type="ECO:0000313" key="2">
    <source>
        <dbReference type="Proteomes" id="UP000321484"/>
    </source>
</evidence>
<protein>
    <submittedName>
        <fullName evidence="1">Uncharacterized protein</fullName>
    </submittedName>
</protein>
<dbReference type="OrthoDB" id="3917849at2"/>
<comment type="caution">
    <text evidence="1">The sequence shown here is derived from an EMBL/GenBank/DDBJ whole genome shotgun (WGS) entry which is preliminary data.</text>
</comment>
<proteinExistence type="predicted"/>
<dbReference type="EMBL" id="BJYK01000001">
    <property type="protein sequence ID" value="GEN78354.1"/>
    <property type="molecule type" value="Genomic_DNA"/>
</dbReference>
<evidence type="ECO:0000313" key="1">
    <source>
        <dbReference type="EMBL" id="GEN78354.1"/>
    </source>
</evidence>
<accession>A0A511YT30</accession>
<dbReference type="Proteomes" id="UP000321484">
    <property type="component" value="Unassembled WGS sequence"/>
</dbReference>
<name>A0A511YT30_9CELL</name>
<gene>
    <name evidence="1" type="ORF">AFE02nite_00880</name>
</gene>